<dbReference type="GO" id="GO:0006646">
    <property type="term" value="P:phosphatidylethanolamine biosynthetic process"/>
    <property type="evidence" value="ECO:0007669"/>
    <property type="project" value="TreeGrafter"/>
</dbReference>
<comment type="caution">
    <text evidence="4">The sequence shown here is derived from an EMBL/GenBank/DDBJ whole genome shotgun (WGS) entry which is preliminary data.</text>
</comment>
<dbReference type="AlphaFoldDB" id="A0A016VHG3"/>
<gene>
    <name evidence="4" type="primary">Acey_s0010.g938</name>
    <name evidence="4" type="ORF">Y032_0010g938</name>
</gene>
<dbReference type="Gene3D" id="3.90.1200.10">
    <property type="match status" value="1"/>
</dbReference>
<dbReference type="EMBL" id="JARK01001346">
    <property type="protein sequence ID" value="EYC26736.1"/>
    <property type="molecule type" value="Genomic_DNA"/>
</dbReference>
<evidence type="ECO:0000313" key="5">
    <source>
        <dbReference type="Proteomes" id="UP000024635"/>
    </source>
</evidence>
<dbReference type="OrthoDB" id="3649325at2759"/>
<dbReference type="STRING" id="53326.A0A016VHG3"/>
<dbReference type="Proteomes" id="UP000024635">
    <property type="component" value="Unassembled WGS sequence"/>
</dbReference>
<name>A0A016VHG3_9BILA</name>
<keyword evidence="2" id="KW-1208">Phospholipid metabolism</keyword>
<protein>
    <recommendedName>
        <fullName evidence="6">Choline/ethanolamine kinase</fullName>
    </recommendedName>
</protein>
<keyword evidence="1" id="KW-0594">Phospholipid biosynthesis</keyword>
<comment type="similarity">
    <text evidence="3">Belongs to the choline/ethanolamine kinase family.</text>
</comment>
<dbReference type="InterPro" id="IPR011009">
    <property type="entry name" value="Kinase-like_dom_sf"/>
</dbReference>
<dbReference type="GO" id="GO:0004103">
    <property type="term" value="F:choline kinase activity"/>
    <property type="evidence" value="ECO:0007669"/>
    <property type="project" value="TreeGrafter"/>
</dbReference>
<sequence length="418" mass="47842">MPTEMIKLFMVFSPTTFQNYFKSHDELDLRSKILSLCGDVLGGKWADLHPDHVLITHMRGGLTNLVYLVTRPKFSPSDDQPATVLLRIQSQTDHEKLLNELVVFTSLAENGLGPKLLGIFPGGRFEEYIPSRHVEHHEVTDSRTCTLLARVLPRFHATAVPISKRPTLLSMMREWLALFEEQGSSHVKMRTTSFQLPPNTFPSVVSTSELAREIDLIEEFLATGPSPVVFCHNDLTSGNLLLSTKSSTGVTPTIAEKISLNENTKDKDREVTLNLVDFEFSTYNYRGFDLANYFCAAAIEHNLREFPHYKIDLTKLQNRSRKLEFCREYVKEAKKLNIPIQSEYSLLREINQFAPIVHLFWAIFNLYCEKVSTYTTDMKLIFVARPSFQDTLAIMDCGAYARDRLALYYQSRSILLDR</sequence>
<keyword evidence="1" id="KW-0443">Lipid metabolism</keyword>
<dbReference type="PANTHER" id="PTHR22603">
    <property type="entry name" value="CHOLINE/ETHANOALAMINE KINASE"/>
    <property type="match status" value="1"/>
</dbReference>
<keyword evidence="1" id="KW-0444">Lipid biosynthesis</keyword>
<dbReference type="PANTHER" id="PTHR22603:SF93">
    <property type="entry name" value="RE24176P"/>
    <property type="match status" value="1"/>
</dbReference>
<keyword evidence="5" id="KW-1185">Reference proteome</keyword>
<evidence type="ECO:0000313" key="4">
    <source>
        <dbReference type="EMBL" id="EYC26736.1"/>
    </source>
</evidence>
<dbReference type="GO" id="GO:0004305">
    <property type="term" value="F:ethanolamine kinase activity"/>
    <property type="evidence" value="ECO:0007669"/>
    <property type="project" value="TreeGrafter"/>
</dbReference>
<dbReference type="Gene3D" id="3.30.200.20">
    <property type="entry name" value="Phosphorylase Kinase, domain 1"/>
    <property type="match status" value="1"/>
</dbReference>
<accession>A0A016VHG3</accession>
<proteinExistence type="inferred from homology"/>
<evidence type="ECO:0008006" key="6">
    <source>
        <dbReference type="Google" id="ProtNLM"/>
    </source>
</evidence>
<evidence type="ECO:0000256" key="2">
    <source>
        <dbReference type="ARBA" id="ARBA00023264"/>
    </source>
</evidence>
<dbReference type="SUPFAM" id="SSF56112">
    <property type="entry name" value="Protein kinase-like (PK-like)"/>
    <property type="match status" value="1"/>
</dbReference>
<evidence type="ECO:0000256" key="3">
    <source>
        <dbReference type="ARBA" id="ARBA00038211"/>
    </source>
</evidence>
<reference evidence="5" key="1">
    <citation type="journal article" date="2015" name="Nat. Genet.">
        <title>The genome and transcriptome of the zoonotic hookworm Ancylostoma ceylanicum identify infection-specific gene families.</title>
        <authorList>
            <person name="Schwarz E.M."/>
            <person name="Hu Y."/>
            <person name="Antoshechkin I."/>
            <person name="Miller M.M."/>
            <person name="Sternberg P.W."/>
            <person name="Aroian R.V."/>
        </authorList>
    </citation>
    <scope>NUCLEOTIDE SEQUENCE</scope>
    <source>
        <strain evidence="5">HY135</strain>
    </source>
</reference>
<dbReference type="Pfam" id="PF01633">
    <property type="entry name" value="Choline_kinase"/>
    <property type="match status" value="1"/>
</dbReference>
<evidence type="ECO:0000256" key="1">
    <source>
        <dbReference type="ARBA" id="ARBA00023209"/>
    </source>
</evidence>
<dbReference type="GO" id="GO:0005737">
    <property type="term" value="C:cytoplasm"/>
    <property type="evidence" value="ECO:0007669"/>
    <property type="project" value="TreeGrafter"/>
</dbReference>
<organism evidence="4 5">
    <name type="scientific">Ancylostoma ceylanicum</name>
    <dbReference type="NCBI Taxonomy" id="53326"/>
    <lineage>
        <taxon>Eukaryota</taxon>
        <taxon>Metazoa</taxon>
        <taxon>Ecdysozoa</taxon>
        <taxon>Nematoda</taxon>
        <taxon>Chromadorea</taxon>
        <taxon>Rhabditida</taxon>
        <taxon>Rhabditina</taxon>
        <taxon>Rhabditomorpha</taxon>
        <taxon>Strongyloidea</taxon>
        <taxon>Ancylostomatidae</taxon>
        <taxon>Ancylostomatinae</taxon>
        <taxon>Ancylostoma</taxon>
    </lineage>
</organism>